<evidence type="ECO:0000313" key="3">
    <source>
        <dbReference type="Proteomes" id="UP000266841"/>
    </source>
</evidence>
<sequence length="139" mass="15190">MSASPTPPLHVFRGILRLIKSPAAPRPLSGESARGAAAAAQSQSPTASNESAPPAKQSSLRRRVISHYKQNIFLPPREARVQRNLAHDYWILKKDLAERARLHELDAGAEEKLTPMELSRRAAARAGLQLPKLDASSED</sequence>
<feature type="compositionally biased region" description="Low complexity" evidence="1">
    <location>
        <begin position="29"/>
        <end position="48"/>
    </location>
</feature>
<protein>
    <submittedName>
        <fullName evidence="2">Uncharacterized protein</fullName>
    </submittedName>
</protein>
<keyword evidence="3" id="KW-1185">Reference proteome</keyword>
<reference evidence="2 3" key="1">
    <citation type="journal article" date="2012" name="Genome Biol.">
        <title>Genome and low-iron response of an oceanic diatom adapted to chronic iron limitation.</title>
        <authorList>
            <person name="Lommer M."/>
            <person name="Specht M."/>
            <person name="Roy A.S."/>
            <person name="Kraemer L."/>
            <person name="Andreson R."/>
            <person name="Gutowska M.A."/>
            <person name="Wolf J."/>
            <person name="Bergner S.V."/>
            <person name="Schilhabel M.B."/>
            <person name="Klostermeier U.C."/>
            <person name="Beiko R.G."/>
            <person name="Rosenstiel P."/>
            <person name="Hippler M."/>
            <person name="Laroche J."/>
        </authorList>
    </citation>
    <scope>NUCLEOTIDE SEQUENCE [LARGE SCALE GENOMIC DNA]</scope>
    <source>
        <strain evidence="2 3">CCMP1005</strain>
    </source>
</reference>
<evidence type="ECO:0000256" key="1">
    <source>
        <dbReference type="SAM" id="MobiDB-lite"/>
    </source>
</evidence>
<organism evidence="2 3">
    <name type="scientific">Thalassiosira oceanica</name>
    <name type="common">Marine diatom</name>
    <dbReference type="NCBI Taxonomy" id="159749"/>
    <lineage>
        <taxon>Eukaryota</taxon>
        <taxon>Sar</taxon>
        <taxon>Stramenopiles</taxon>
        <taxon>Ochrophyta</taxon>
        <taxon>Bacillariophyta</taxon>
        <taxon>Coscinodiscophyceae</taxon>
        <taxon>Thalassiosirophycidae</taxon>
        <taxon>Thalassiosirales</taxon>
        <taxon>Thalassiosiraceae</taxon>
        <taxon>Thalassiosira</taxon>
    </lineage>
</organism>
<comment type="caution">
    <text evidence="2">The sequence shown here is derived from an EMBL/GenBank/DDBJ whole genome shotgun (WGS) entry which is preliminary data.</text>
</comment>
<dbReference type="EMBL" id="AGNL01008157">
    <property type="protein sequence ID" value="EJK70701.1"/>
    <property type="molecule type" value="Genomic_DNA"/>
</dbReference>
<name>K0TBC6_THAOC</name>
<evidence type="ECO:0000313" key="2">
    <source>
        <dbReference type="EMBL" id="EJK70701.1"/>
    </source>
</evidence>
<dbReference type="OrthoDB" id="43523at2759"/>
<accession>K0TBC6</accession>
<proteinExistence type="predicted"/>
<feature type="region of interest" description="Disordered" evidence="1">
    <location>
        <begin position="23"/>
        <end position="62"/>
    </location>
</feature>
<gene>
    <name evidence="2" type="ORF">THAOC_07918</name>
</gene>
<dbReference type="Proteomes" id="UP000266841">
    <property type="component" value="Unassembled WGS sequence"/>
</dbReference>
<dbReference type="eggNOG" id="ENOG502RWKA">
    <property type="taxonomic scope" value="Eukaryota"/>
</dbReference>
<dbReference type="AlphaFoldDB" id="K0TBC6"/>